<dbReference type="Proteomes" id="UP000601435">
    <property type="component" value="Unassembled WGS sequence"/>
</dbReference>
<keyword evidence="3" id="KW-1185">Reference proteome</keyword>
<dbReference type="OrthoDB" id="424986at2759"/>
<dbReference type="EMBL" id="CAJNJA010015741">
    <property type="protein sequence ID" value="CAE7368156.1"/>
    <property type="molecule type" value="Genomic_DNA"/>
</dbReference>
<keyword evidence="1" id="KW-0812">Transmembrane</keyword>
<evidence type="ECO:0000256" key="1">
    <source>
        <dbReference type="SAM" id="Phobius"/>
    </source>
</evidence>
<gene>
    <name evidence="2" type="ORF">SNEC2469_LOCUS9857</name>
</gene>
<dbReference type="AlphaFoldDB" id="A0A812PMT0"/>
<organism evidence="2 3">
    <name type="scientific">Symbiodinium necroappetens</name>
    <dbReference type="NCBI Taxonomy" id="1628268"/>
    <lineage>
        <taxon>Eukaryota</taxon>
        <taxon>Sar</taxon>
        <taxon>Alveolata</taxon>
        <taxon>Dinophyceae</taxon>
        <taxon>Suessiales</taxon>
        <taxon>Symbiodiniaceae</taxon>
        <taxon>Symbiodinium</taxon>
    </lineage>
</organism>
<accession>A0A812PMT0</accession>
<protein>
    <submittedName>
        <fullName evidence="2">Uncharacterized protein</fullName>
    </submittedName>
</protein>
<proteinExistence type="predicted"/>
<evidence type="ECO:0000313" key="3">
    <source>
        <dbReference type="Proteomes" id="UP000601435"/>
    </source>
</evidence>
<feature type="transmembrane region" description="Helical" evidence="1">
    <location>
        <begin position="43"/>
        <end position="60"/>
    </location>
</feature>
<name>A0A812PMT0_9DINO</name>
<evidence type="ECO:0000313" key="2">
    <source>
        <dbReference type="EMBL" id="CAE7368156.1"/>
    </source>
</evidence>
<keyword evidence="1" id="KW-0472">Membrane</keyword>
<sequence>MGDEIFPDEVMEIRAQMTKRYRERVNSEINDAGGLMYMGNARLIQGVITILFFGVLYALSNTDQTTLVKLLMPPQSRWSGEAASIIGLLSKVLVEEHLACRLAVVQAVLAVMMQWHRATTPAFLAPGAPTLGRRFALAAALAPVLQPSVSRAQLTSVPDWQGSYEDPDHPGCKREVRVEGMKVTIDAAEGKPGCGNGEKERPWSVTGKLSLAAYNEMILDFRTRGGPERLIATWENNAIRFPEGQFEGKWTKKATLP</sequence>
<comment type="caution">
    <text evidence="2">The sequence shown here is derived from an EMBL/GenBank/DDBJ whole genome shotgun (WGS) entry which is preliminary data.</text>
</comment>
<reference evidence="2" key="1">
    <citation type="submission" date="2021-02" db="EMBL/GenBank/DDBJ databases">
        <authorList>
            <person name="Dougan E. K."/>
            <person name="Rhodes N."/>
            <person name="Thang M."/>
            <person name="Chan C."/>
        </authorList>
    </citation>
    <scope>NUCLEOTIDE SEQUENCE</scope>
</reference>
<keyword evidence="1" id="KW-1133">Transmembrane helix</keyword>